<evidence type="ECO:0000256" key="1">
    <source>
        <dbReference type="SAM" id="MobiDB-lite"/>
    </source>
</evidence>
<dbReference type="RefSeq" id="WP_162660775.1">
    <property type="nucleotide sequence ID" value="NZ_LR593887.1"/>
</dbReference>
<dbReference type="KEGG" id="tim:GMBLW1_35540"/>
<keyword evidence="2" id="KW-0472">Membrane</keyword>
<dbReference type="InParanoid" id="A0A6C2YXP6"/>
<dbReference type="Proteomes" id="UP000464378">
    <property type="component" value="Chromosome"/>
</dbReference>
<dbReference type="InterPro" id="IPR011044">
    <property type="entry name" value="Quino_amine_DH_bsu"/>
</dbReference>
<reference evidence="3" key="1">
    <citation type="submission" date="2019-04" db="EMBL/GenBank/DDBJ databases">
        <authorList>
            <consortium name="Science for Life Laboratories"/>
        </authorList>
    </citation>
    <scope>NUCLEOTIDE SEQUENCE</scope>
    <source>
        <strain evidence="3">MBLW1</strain>
    </source>
</reference>
<dbReference type="InterPro" id="IPR036322">
    <property type="entry name" value="WD40_repeat_dom_sf"/>
</dbReference>
<feature type="compositionally biased region" description="Acidic residues" evidence="1">
    <location>
        <begin position="89"/>
        <end position="99"/>
    </location>
</feature>
<dbReference type="EMBL" id="LR586016">
    <property type="protein sequence ID" value="VIP05639.1"/>
    <property type="molecule type" value="Genomic_DNA"/>
</dbReference>
<feature type="region of interest" description="Disordered" evidence="1">
    <location>
        <begin position="232"/>
        <end position="265"/>
    </location>
</feature>
<dbReference type="Gene3D" id="2.130.10.10">
    <property type="entry name" value="YVTN repeat-like/Quinoprotein amine dehydrogenase"/>
    <property type="match status" value="1"/>
</dbReference>
<feature type="transmembrane region" description="Helical" evidence="2">
    <location>
        <begin position="113"/>
        <end position="136"/>
    </location>
</feature>
<protein>
    <submittedName>
        <fullName evidence="3">Wd-40 repeat-containing protein: Uncharacterized protein</fullName>
    </submittedName>
</protein>
<dbReference type="InterPro" id="IPR015943">
    <property type="entry name" value="WD40/YVTN_repeat-like_dom_sf"/>
</dbReference>
<keyword evidence="2" id="KW-1133">Transmembrane helix</keyword>
<dbReference type="SUPFAM" id="SSF50969">
    <property type="entry name" value="YVTN repeat-like/Quinoprotein amine dehydrogenase"/>
    <property type="match status" value="1"/>
</dbReference>
<feature type="region of interest" description="Disordered" evidence="1">
    <location>
        <begin position="36"/>
        <end position="107"/>
    </location>
</feature>
<dbReference type="AlphaFoldDB" id="A0A6C2YXP6"/>
<gene>
    <name evidence="3" type="ORF">GMBLW1_35540</name>
</gene>
<evidence type="ECO:0000313" key="4">
    <source>
        <dbReference type="Proteomes" id="UP000464378"/>
    </source>
</evidence>
<sequence>MAINVDCPGCGKELAVPENVRGKKIRCTNCETIFVVPMPKSPSRTRSEAADDDDDAPKRKPGTSKTSVRARLDELSASSSNRRKKQRDDDDDFDDEEVEVGSRRSARDRENPMMAQLMIGGGAAVILIVGVVIFFLTGSKSKPQDPAFAQNNPNFPQPNFPQPNFPQPNFPQPNFPQPNIPEPNFPAIPERKIPEMPQPEMNPADVLNGFPPDVRDQMLKDMPPELRKNFENQLKNGKNTPPAPRPNRPNNPLLPPDPFGGNAKENIDLTDWVVTADPTTTKVDLPEKMPSIAAPIPSSGNVLFPGSPSPFFVTGTLRTFGNSPTSIGVWDIRTGKLAGRLDGKLELDEPAAISPDGKMIAAKAGGFTGKFVDVYDFKAKKGIRRIEFDGNWGPEWVEFANDNKAVATVHNGKEGRVLDVWSIETGDLLHSINLKEINFTKEHAAMSPGHRYVATADDKRLIILDLKEGKVAGVKPFPLIGEQGFGNRMECQGIAWSEDGKEITVALGNRFAREGGWHLAVWDVVKGDELTTVDISDTELKNFFQNYKGPGVEYLPKGNGWLLNGQYVVDRESGAIVEKLFFAPNDHNPAQRRLLANGVILTAEGDHSARRMMGRQLDMKKIDTATAAAKAGQKELGDAKPGDLAGAKSMPAKAGAWTLNLREPKLARAFSGVPLKSKAAEIIGLYFARPERAQAVCISVGELQQPYIHKAIRVDRFDLSSRKLLNSFEIPGPAKSIKLPFQAVADFSDEGSVVAFRHPQTLSRVDLFTSADGKHLLGLTPYAADRSDVEWVGLIGDKQLLTLGTNGKLISWDTTTAKATFQCGGNYQQPLIFSPSKKCLAAYNSHGIDFIDTATGEIKGAVELPAGNFVPVPNSFPGQNANRQVVGAFDLEGARFAAVVPTTEKQIVALFDLRDGSKTKQFETDATDTTYLQWTSSGFLLQNGRSVIDPHHECIVWNYDNPWKYPLARTSPDGRQWVAVGVNAGPNQEQVTFSGMELPDAQLAANLNASHQPDVEKLLGKGAVISVQVNAPGPAKAGANYAGEIAQAMSQALRARGYEVQANAAMKMVVQASESPTGETATIYEVTDRSPFGGPRFFRPPIPFGGPLGNRPPDGKAVATISLPKVDSSVRITDAAGQVVYENKQVLKYGDTFTRDFKNGEDYATALSGDVWGFFRGHVTNLRIPTLVLRQRGTILNLPGQSALPSR</sequence>
<dbReference type="EMBL" id="LR593887">
    <property type="protein sequence ID" value="VTS08634.1"/>
    <property type="molecule type" value="Genomic_DNA"/>
</dbReference>
<keyword evidence="4" id="KW-1185">Reference proteome</keyword>
<name>A0A6C2YXP6_9BACT</name>
<keyword evidence="2" id="KW-0812">Transmembrane</keyword>
<accession>A0A6C2YXP6</accession>
<evidence type="ECO:0000313" key="3">
    <source>
        <dbReference type="EMBL" id="VIP05639.1"/>
    </source>
</evidence>
<dbReference type="SUPFAM" id="SSF50978">
    <property type="entry name" value="WD40 repeat-like"/>
    <property type="match status" value="1"/>
</dbReference>
<evidence type="ECO:0000256" key="2">
    <source>
        <dbReference type="SAM" id="Phobius"/>
    </source>
</evidence>
<organism evidence="3">
    <name type="scientific">Tuwongella immobilis</name>
    <dbReference type="NCBI Taxonomy" id="692036"/>
    <lineage>
        <taxon>Bacteria</taxon>
        <taxon>Pseudomonadati</taxon>
        <taxon>Planctomycetota</taxon>
        <taxon>Planctomycetia</taxon>
        <taxon>Gemmatales</taxon>
        <taxon>Gemmataceae</taxon>
        <taxon>Tuwongella</taxon>
    </lineage>
</organism>
<proteinExistence type="predicted"/>
<feature type="compositionally biased region" description="Pro residues" evidence="1">
    <location>
        <begin position="241"/>
        <end position="258"/>
    </location>
</feature>